<evidence type="ECO:0000313" key="2">
    <source>
        <dbReference type="EMBL" id="MDW2893435.1"/>
    </source>
</evidence>
<feature type="transmembrane region" description="Helical" evidence="1">
    <location>
        <begin position="59"/>
        <end position="82"/>
    </location>
</feature>
<evidence type="ECO:0000256" key="1">
    <source>
        <dbReference type="SAM" id="Phobius"/>
    </source>
</evidence>
<comment type="caution">
    <text evidence="2">The sequence shown here is derived from an EMBL/GenBank/DDBJ whole genome shotgun (WGS) entry which is preliminary data.</text>
</comment>
<keyword evidence="1" id="KW-0812">Transmembrane</keyword>
<sequence>MKISKTRKPVDNLRNLVFLSLAMRLIKFVLGTTLFFLFLVPSISAWFSVRDSFIVGSELITAMFIWIFVTFVSRVLTITYIIKVSFPNKIFMNIEPNSAKSLKLSVIKVTAIVGFFIPLFDVFSMVMFLFFARNHKKESLDNVTPKIA</sequence>
<proteinExistence type="predicted"/>
<accession>A0AAJ2P4Y8</accession>
<organism evidence="2 3">
    <name type="scientific">Mesomycoplasma ovipneumoniae</name>
    <dbReference type="NCBI Taxonomy" id="29562"/>
    <lineage>
        <taxon>Bacteria</taxon>
        <taxon>Bacillati</taxon>
        <taxon>Mycoplasmatota</taxon>
        <taxon>Mycoplasmoidales</taxon>
        <taxon>Metamycoplasmataceae</taxon>
        <taxon>Mesomycoplasma</taxon>
    </lineage>
</organism>
<dbReference type="AlphaFoldDB" id="A0AAJ2P4Y8"/>
<reference evidence="2" key="1">
    <citation type="submission" date="2023-10" db="EMBL/GenBank/DDBJ databases">
        <title>Genome sequences of Mycoplasma ovipneumoniae isolated from goats.</title>
        <authorList>
            <person name="Spergser J."/>
        </authorList>
    </citation>
    <scope>NUCLEOTIDE SEQUENCE</scope>
    <source>
        <strain evidence="2">168</strain>
    </source>
</reference>
<keyword evidence="1" id="KW-0472">Membrane</keyword>
<gene>
    <name evidence="2" type="ORF">R7U35_01855</name>
</gene>
<keyword evidence="1" id="KW-1133">Transmembrane helix</keyword>
<feature type="transmembrane region" description="Helical" evidence="1">
    <location>
        <begin position="21"/>
        <end position="47"/>
    </location>
</feature>
<dbReference type="EMBL" id="JAWPFC010000003">
    <property type="protein sequence ID" value="MDW2893435.1"/>
    <property type="molecule type" value="Genomic_DNA"/>
</dbReference>
<dbReference type="RefSeq" id="WP_318051532.1">
    <property type="nucleotide sequence ID" value="NZ_JAWPES010000020.1"/>
</dbReference>
<feature type="transmembrane region" description="Helical" evidence="1">
    <location>
        <begin position="109"/>
        <end position="132"/>
    </location>
</feature>
<dbReference type="Proteomes" id="UP001286563">
    <property type="component" value="Unassembled WGS sequence"/>
</dbReference>
<name>A0AAJ2P4Y8_9BACT</name>
<protein>
    <submittedName>
        <fullName evidence="2">Uncharacterized protein</fullName>
    </submittedName>
</protein>
<evidence type="ECO:0000313" key="3">
    <source>
        <dbReference type="Proteomes" id="UP001286563"/>
    </source>
</evidence>